<sequence length="313" mass="35812">MLCSCGFKNPEKARFCQECGQKLIENITFEETNPGGIRKTLKSAARLMPKKNLGLNLLIVVIITILMLIIFSLISENMQDDTIISITAAGFCLLVITFVNQSFISSALNISRGNKVTFKETFTNTFKNGRKSVLSFIIYFLYFALMLLIIYLIDYLYMNNYINDLCSSLSVIIILILNFYLYPAIQFYIYESANQEVRDENVMALIKNGFRIAHKHRIEYYAMVISFYGWFILSIFTFGILYLWSLPYAYESLTNLYLHIKGEVKVKPLSTGITNDAVIGIFAGVIIALVLIISNQEETPINNNPYNYYISKL</sequence>
<protein>
    <submittedName>
        <fullName evidence="2">DUF975 family protein</fullName>
    </submittedName>
</protein>
<dbReference type="EMBL" id="DVFV01000027">
    <property type="protein sequence ID" value="HIQ90246.1"/>
    <property type="molecule type" value="Genomic_DNA"/>
</dbReference>
<feature type="transmembrane region" description="Helical" evidence="1">
    <location>
        <begin position="220"/>
        <end position="244"/>
    </location>
</feature>
<evidence type="ECO:0000256" key="1">
    <source>
        <dbReference type="SAM" id="Phobius"/>
    </source>
</evidence>
<gene>
    <name evidence="2" type="ORF">IAB27_01265</name>
</gene>
<keyword evidence="1" id="KW-0472">Membrane</keyword>
<dbReference type="InterPro" id="IPR010380">
    <property type="entry name" value="DUF975"/>
</dbReference>
<feature type="transmembrane region" description="Helical" evidence="1">
    <location>
        <begin position="132"/>
        <end position="157"/>
    </location>
</feature>
<dbReference type="AlphaFoldDB" id="A0A9D0ZPW1"/>
<feature type="transmembrane region" description="Helical" evidence="1">
    <location>
        <begin position="86"/>
        <end position="111"/>
    </location>
</feature>
<reference evidence="2" key="1">
    <citation type="submission" date="2020-10" db="EMBL/GenBank/DDBJ databases">
        <authorList>
            <person name="Gilroy R."/>
        </authorList>
    </citation>
    <scope>NUCLEOTIDE SEQUENCE</scope>
    <source>
        <strain evidence="2">CHK147-3167</strain>
    </source>
</reference>
<comment type="caution">
    <text evidence="2">The sequence shown here is derived from an EMBL/GenBank/DDBJ whole genome shotgun (WGS) entry which is preliminary data.</text>
</comment>
<feature type="transmembrane region" description="Helical" evidence="1">
    <location>
        <begin position="53"/>
        <end position="74"/>
    </location>
</feature>
<keyword evidence="1" id="KW-0812">Transmembrane</keyword>
<name>A0A9D0ZPW1_9FIRM</name>
<proteinExistence type="predicted"/>
<keyword evidence="1" id="KW-1133">Transmembrane helix</keyword>
<feature type="transmembrane region" description="Helical" evidence="1">
    <location>
        <begin position="169"/>
        <end position="190"/>
    </location>
</feature>
<accession>A0A9D0ZPW1</accession>
<dbReference type="Pfam" id="PF06161">
    <property type="entry name" value="DUF975"/>
    <property type="match status" value="1"/>
</dbReference>
<dbReference type="Proteomes" id="UP000886786">
    <property type="component" value="Unassembled WGS sequence"/>
</dbReference>
<evidence type="ECO:0000313" key="2">
    <source>
        <dbReference type="EMBL" id="HIQ90246.1"/>
    </source>
</evidence>
<organism evidence="2 3">
    <name type="scientific">Candidatus Coprosoma intestinipullorum</name>
    <dbReference type="NCBI Taxonomy" id="2840752"/>
    <lineage>
        <taxon>Bacteria</taxon>
        <taxon>Bacillati</taxon>
        <taxon>Bacillota</taxon>
        <taxon>Bacillota incertae sedis</taxon>
        <taxon>Candidatus Coprosoma</taxon>
    </lineage>
</organism>
<feature type="transmembrane region" description="Helical" evidence="1">
    <location>
        <begin position="277"/>
        <end position="294"/>
    </location>
</feature>
<evidence type="ECO:0000313" key="3">
    <source>
        <dbReference type="Proteomes" id="UP000886786"/>
    </source>
</evidence>
<reference evidence="2" key="2">
    <citation type="journal article" date="2021" name="PeerJ">
        <title>Extensive microbial diversity within the chicken gut microbiome revealed by metagenomics and culture.</title>
        <authorList>
            <person name="Gilroy R."/>
            <person name="Ravi A."/>
            <person name="Getino M."/>
            <person name="Pursley I."/>
            <person name="Horton D.L."/>
            <person name="Alikhan N.F."/>
            <person name="Baker D."/>
            <person name="Gharbi K."/>
            <person name="Hall N."/>
            <person name="Watson M."/>
            <person name="Adriaenssens E.M."/>
            <person name="Foster-Nyarko E."/>
            <person name="Jarju S."/>
            <person name="Secka A."/>
            <person name="Antonio M."/>
            <person name="Oren A."/>
            <person name="Chaudhuri R.R."/>
            <person name="La Ragione R."/>
            <person name="Hildebrand F."/>
            <person name="Pallen M.J."/>
        </authorList>
    </citation>
    <scope>NUCLEOTIDE SEQUENCE</scope>
    <source>
        <strain evidence="2">CHK147-3167</strain>
    </source>
</reference>